<dbReference type="Proteomes" id="UP001292094">
    <property type="component" value="Unassembled WGS sequence"/>
</dbReference>
<proteinExistence type="predicted"/>
<feature type="region of interest" description="Disordered" evidence="1">
    <location>
        <begin position="56"/>
        <end position="155"/>
    </location>
</feature>
<evidence type="ECO:0000313" key="4">
    <source>
        <dbReference type="Proteomes" id="UP001292094"/>
    </source>
</evidence>
<sequence length="222" mass="25009">MNEVLWLVVLWLPSLCCWDEGLEEKQWDGMGCVEEKRGRKEGQGWRRNSRIGWLGESMKEERMGRGGGRKEGRTRVEKKQQDRMGGAGDVISVLRELGQWGKPAGEEERRSAGLSGESRSCPPSNHVPTTTQPSQHHNTTQPSQHHNTTQSTPLHNPMEEEEMGVVVVVVELQVEVDCVEGKRSKWKSGGGRQEDGGKRWRIELEQSKGEDKEGGRIEEKGD</sequence>
<protein>
    <submittedName>
        <fullName evidence="3">Uncharacterized protein</fullName>
    </submittedName>
</protein>
<keyword evidence="4" id="KW-1185">Reference proteome</keyword>
<gene>
    <name evidence="3" type="ORF">Pmani_002639</name>
</gene>
<organism evidence="3 4">
    <name type="scientific">Petrolisthes manimaculis</name>
    <dbReference type="NCBI Taxonomy" id="1843537"/>
    <lineage>
        <taxon>Eukaryota</taxon>
        <taxon>Metazoa</taxon>
        <taxon>Ecdysozoa</taxon>
        <taxon>Arthropoda</taxon>
        <taxon>Crustacea</taxon>
        <taxon>Multicrustacea</taxon>
        <taxon>Malacostraca</taxon>
        <taxon>Eumalacostraca</taxon>
        <taxon>Eucarida</taxon>
        <taxon>Decapoda</taxon>
        <taxon>Pleocyemata</taxon>
        <taxon>Anomura</taxon>
        <taxon>Galatheoidea</taxon>
        <taxon>Porcellanidae</taxon>
        <taxon>Petrolisthes</taxon>
    </lineage>
</organism>
<keyword evidence="2" id="KW-0732">Signal</keyword>
<accession>A0AAE1UQT6</accession>
<evidence type="ECO:0000256" key="1">
    <source>
        <dbReference type="SAM" id="MobiDB-lite"/>
    </source>
</evidence>
<feature type="chain" id="PRO_5041911838" evidence="2">
    <location>
        <begin position="19"/>
        <end position="222"/>
    </location>
</feature>
<feature type="region of interest" description="Disordered" evidence="1">
    <location>
        <begin position="179"/>
        <end position="222"/>
    </location>
</feature>
<feature type="signal peptide" evidence="2">
    <location>
        <begin position="1"/>
        <end position="18"/>
    </location>
</feature>
<dbReference type="EMBL" id="JAWZYT010000189">
    <property type="protein sequence ID" value="KAK4326869.1"/>
    <property type="molecule type" value="Genomic_DNA"/>
</dbReference>
<evidence type="ECO:0000313" key="3">
    <source>
        <dbReference type="EMBL" id="KAK4326869.1"/>
    </source>
</evidence>
<reference evidence="3" key="1">
    <citation type="submission" date="2023-11" db="EMBL/GenBank/DDBJ databases">
        <title>Genome assemblies of two species of porcelain crab, Petrolisthes cinctipes and Petrolisthes manimaculis (Anomura: Porcellanidae).</title>
        <authorList>
            <person name="Angst P."/>
        </authorList>
    </citation>
    <scope>NUCLEOTIDE SEQUENCE</scope>
    <source>
        <strain evidence="3">PB745_02</strain>
        <tissue evidence="3">Gill</tissue>
    </source>
</reference>
<feature type="compositionally biased region" description="Polar residues" evidence="1">
    <location>
        <begin position="117"/>
        <end position="154"/>
    </location>
</feature>
<dbReference type="AlphaFoldDB" id="A0AAE1UQT6"/>
<evidence type="ECO:0000256" key="2">
    <source>
        <dbReference type="SAM" id="SignalP"/>
    </source>
</evidence>
<comment type="caution">
    <text evidence="3">The sequence shown here is derived from an EMBL/GenBank/DDBJ whole genome shotgun (WGS) entry which is preliminary data.</text>
</comment>
<feature type="compositionally biased region" description="Basic and acidic residues" evidence="1">
    <location>
        <begin position="192"/>
        <end position="222"/>
    </location>
</feature>
<name>A0AAE1UQT6_9EUCA</name>
<feature type="compositionally biased region" description="Basic and acidic residues" evidence="1">
    <location>
        <begin position="57"/>
        <end position="82"/>
    </location>
</feature>